<sequence>MLASLSSSFRLLSRRTPRCRYFSNSFTTKIEAVTPETRRKRVILSGIQPTGVPHLGNYLGALVNWVDLQRNAAPEDELLFSIVGWHAMTLPQRPKDLMESRMDMLAILLAIGIDPKRSIVYHQNDVLTHAELAWILNCITPMGKLKRMTTWKSRLAASKNLTDDSDIDETSLNVGLFTYPVLMSADILVYRATHVPVGDDQTQHLELCRDLADQFNRTYKAKHRLFPLPIPLNTPSKRILSLRDPTSKMSKSSPDAASRILFTDSPSEIASKIRVAVTDSIPGITYDPINRPGTANLLTILSAYTGEDVHAAAKRFEGKNHGALKTEVTEVVQEMLRGPREEYGRLKGDKGYLVEVAKEGAEKAREKSEATMKEVRERIGLA</sequence>
<dbReference type="HAMAP" id="MF_00140_B">
    <property type="entry name" value="Trp_tRNA_synth_B"/>
    <property type="match status" value="1"/>
</dbReference>
<keyword evidence="7 12" id="KW-0648">Protein biosynthesis</keyword>
<dbReference type="InterPro" id="IPR014729">
    <property type="entry name" value="Rossmann-like_a/b/a_fold"/>
</dbReference>
<evidence type="ECO:0000256" key="5">
    <source>
        <dbReference type="ARBA" id="ARBA00022741"/>
    </source>
</evidence>
<evidence type="ECO:0000256" key="6">
    <source>
        <dbReference type="ARBA" id="ARBA00022840"/>
    </source>
</evidence>
<comment type="subcellular location">
    <subcellularLocation>
        <location evidence="1">Mitochondrion matrix</location>
    </subcellularLocation>
</comment>
<dbReference type="FunFam" id="3.40.50.620:FF:000082">
    <property type="entry name" value="MSW1p Mitochondrial tryptophanyl-tRNA synthetase"/>
    <property type="match status" value="1"/>
</dbReference>
<dbReference type="PRINTS" id="PR01039">
    <property type="entry name" value="TRNASYNTHTRP"/>
</dbReference>
<dbReference type="PROSITE" id="PS00178">
    <property type="entry name" value="AA_TRNA_LIGASE_I"/>
    <property type="match status" value="1"/>
</dbReference>
<comment type="caution">
    <text evidence="13">The sequence shown here is derived from an EMBL/GenBank/DDBJ whole genome shotgun (WGS) entry which is preliminary data.</text>
</comment>
<dbReference type="NCBIfam" id="TIGR00233">
    <property type="entry name" value="trpS"/>
    <property type="match status" value="1"/>
</dbReference>
<dbReference type="PANTHER" id="PTHR43766">
    <property type="entry name" value="TRYPTOPHAN--TRNA LIGASE, MITOCHONDRIAL"/>
    <property type="match status" value="1"/>
</dbReference>
<evidence type="ECO:0000256" key="2">
    <source>
        <dbReference type="ARBA" id="ARBA00005594"/>
    </source>
</evidence>
<dbReference type="InterPro" id="IPR024109">
    <property type="entry name" value="Trp-tRNA-ligase_bac-type"/>
</dbReference>
<evidence type="ECO:0000256" key="8">
    <source>
        <dbReference type="ARBA" id="ARBA00023146"/>
    </source>
</evidence>
<proteinExistence type="inferred from homology"/>
<dbReference type="SUPFAM" id="SSF52374">
    <property type="entry name" value="Nucleotidylyl transferase"/>
    <property type="match status" value="1"/>
</dbReference>
<dbReference type="Pfam" id="PF00579">
    <property type="entry name" value="tRNA-synt_1b"/>
    <property type="match status" value="1"/>
</dbReference>
<keyword evidence="5 12" id="KW-0547">Nucleotide-binding</keyword>
<dbReference type="CDD" id="cd00806">
    <property type="entry name" value="TrpRS_core"/>
    <property type="match status" value="1"/>
</dbReference>
<dbReference type="Gene3D" id="1.10.240.10">
    <property type="entry name" value="Tyrosyl-Transfer RNA Synthetase"/>
    <property type="match status" value="1"/>
</dbReference>
<dbReference type="EC" id="6.1.1.2" evidence="3"/>
<evidence type="ECO:0000256" key="3">
    <source>
        <dbReference type="ARBA" id="ARBA00013161"/>
    </source>
</evidence>
<evidence type="ECO:0000256" key="11">
    <source>
        <dbReference type="ARBA" id="ARBA00069760"/>
    </source>
</evidence>
<protein>
    <recommendedName>
        <fullName evidence="11">Tryptophan--tRNA ligase, mitochondrial</fullName>
        <ecNumber evidence="3">6.1.1.2</ecNumber>
    </recommendedName>
    <alternativeName>
        <fullName evidence="9">Tryptophanyl-tRNA synthetase</fullName>
    </alternativeName>
</protein>
<organism evidence="13 14">
    <name type="scientific">Tetrapyrgos nigripes</name>
    <dbReference type="NCBI Taxonomy" id="182062"/>
    <lineage>
        <taxon>Eukaryota</taxon>
        <taxon>Fungi</taxon>
        <taxon>Dikarya</taxon>
        <taxon>Basidiomycota</taxon>
        <taxon>Agaricomycotina</taxon>
        <taxon>Agaricomycetes</taxon>
        <taxon>Agaricomycetidae</taxon>
        <taxon>Agaricales</taxon>
        <taxon>Marasmiineae</taxon>
        <taxon>Marasmiaceae</taxon>
        <taxon>Tetrapyrgos</taxon>
    </lineage>
</organism>
<dbReference type="InterPro" id="IPR002305">
    <property type="entry name" value="aa-tRNA-synth_Ic"/>
</dbReference>
<evidence type="ECO:0000256" key="10">
    <source>
        <dbReference type="ARBA" id="ARBA00049929"/>
    </source>
</evidence>
<gene>
    <name evidence="13" type="ORF">D9758_007597</name>
</gene>
<dbReference type="PANTHER" id="PTHR43766:SF1">
    <property type="entry name" value="TRYPTOPHAN--TRNA LIGASE, MITOCHONDRIAL"/>
    <property type="match status" value="1"/>
</dbReference>
<dbReference type="GO" id="GO:0070183">
    <property type="term" value="P:mitochondrial tryptophanyl-tRNA aminoacylation"/>
    <property type="evidence" value="ECO:0007669"/>
    <property type="project" value="TreeGrafter"/>
</dbReference>
<evidence type="ECO:0000256" key="9">
    <source>
        <dbReference type="ARBA" id="ARBA00030268"/>
    </source>
</evidence>
<dbReference type="Proteomes" id="UP000559256">
    <property type="component" value="Unassembled WGS sequence"/>
</dbReference>
<dbReference type="GO" id="GO:0005524">
    <property type="term" value="F:ATP binding"/>
    <property type="evidence" value="ECO:0007669"/>
    <property type="project" value="UniProtKB-KW"/>
</dbReference>
<evidence type="ECO:0000256" key="12">
    <source>
        <dbReference type="RuleBase" id="RU363036"/>
    </source>
</evidence>
<name>A0A8H5LK12_9AGAR</name>
<accession>A0A8H5LK12</accession>
<evidence type="ECO:0000256" key="1">
    <source>
        <dbReference type="ARBA" id="ARBA00004305"/>
    </source>
</evidence>
<dbReference type="InterPro" id="IPR002306">
    <property type="entry name" value="Trp-tRNA-ligase"/>
</dbReference>
<keyword evidence="14" id="KW-1185">Reference proteome</keyword>
<keyword evidence="6 12" id="KW-0067">ATP-binding</keyword>
<evidence type="ECO:0000256" key="4">
    <source>
        <dbReference type="ARBA" id="ARBA00022598"/>
    </source>
</evidence>
<dbReference type="AlphaFoldDB" id="A0A8H5LK12"/>
<reference evidence="13 14" key="1">
    <citation type="journal article" date="2020" name="ISME J.">
        <title>Uncovering the hidden diversity of litter-decomposition mechanisms in mushroom-forming fungi.</title>
        <authorList>
            <person name="Floudas D."/>
            <person name="Bentzer J."/>
            <person name="Ahren D."/>
            <person name="Johansson T."/>
            <person name="Persson P."/>
            <person name="Tunlid A."/>
        </authorList>
    </citation>
    <scope>NUCLEOTIDE SEQUENCE [LARGE SCALE GENOMIC DNA]</scope>
    <source>
        <strain evidence="13 14">CBS 291.85</strain>
    </source>
</reference>
<dbReference type="FunFam" id="1.10.240.10:FF:000002">
    <property type="entry name" value="Tryptophan--tRNA ligase"/>
    <property type="match status" value="1"/>
</dbReference>
<dbReference type="GO" id="GO:0005759">
    <property type="term" value="C:mitochondrial matrix"/>
    <property type="evidence" value="ECO:0007669"/>
    <property type="project" value="UniProtKB-SubCell"/>
</dbReference>
<evidence type="ECO:0000313" key="14">
    <source>
        <dbReference type="Proteomes" id="UP000559256"/>
    </source>
</evidence>
<dbReference type="EMBL" id="JAACJM010000045">
    <property type="protein sequence ID" value="KAF5359979.1"/>
    <property type="molecule type" value="Genomic_DNA"/>
</dbReference>
<dbReference type="Gene3D" id="3.40.50.620">
    <property type="entry name" value="HUPs"/>
    <property type="match status" value="1"/>
</dbReference>
<evidence type="ECO:0000313" key="13">
    <source>
        <dbReference type="EMBL" id="KAF5359979.1"/>
    </source>
</evidence>
<comment type="similarity">
    <text evidence="2 12">Belongs to the class-I aminoacyl-tRNA synthetase family.</text>
</comment>
<dbReference type="GO" id="GO:0004830">
    <property type="term" value="F:tryptophan-tRNA ligase activity"/>
    <property type="evidence" value="ECO:0007669"/>
    <property type="project" value="UniProtKB-EC"/>
</dbReference>
<dbReference type="OrthoDB" id="15808at2759"/>
<dbReference type="InterPro" id="IPR050203">
    <property type="entry name" value="Trp-tRNA_synthetase"/>
</dbReference>
<keyword evidence="4 12" id="KW-0436">Ligase</keyword>
<comment type="catalytic activity">
    <reaction evidence="10">
        <text>tRNA(Trp) + L-tryptophan + ATP = L-tryptophyl-tRNA(Trp) + AMP + diphosphate + H(+)</text>
        <dbReference type="Rhea" id="RHEA:24080"/>
        <dbReference type="Rhea" id="RHEA-COMP:9671"/>
        <dbReference type="Rhea" id="RHEA-COMP:9705"/>
        <dbReference type="ChEBI" id="CHEBI:15378"/>
        <dbReference type="ChEBI" id="CHEBI:30616"/>
        <dbReference type="ChEBI" id="CHEBI:33019"/>
        <dbReference type="ChEBI" id="CHEBI:57912"/>
        <dbReference type="ChEBI" id="CHEBI:78442"/>
        <dbReference type="ChEBI" id="CHEBI:78535"/>
        <dbReference type="ChEBI" id="CHEBI:456215"/>
        <dbReference type="EC" id="6.1.1.2"/>
    </reaction>
</comment>
<dbReference type="InterPro" id="IPR001412">
    <property type="entry name" value="aa-tRNA-synth_I_CS"/>
</dbReference>
<keyword evidence="8 12" id="KW-0030">Aminoacyl-tRNA synthetase</keyword>
<evidence type="ECO:0000256" key="7">
    <source>
        <dbReference type="ARBA" id="ARBA00022917"/>
    </source>
</evidence>